<evidence type="ECO:0000313" key="3">
    <source>
        <dbReference type="EMBL" id="POM59077.1"/>
    </source>
</evidence>
<proteinExistence type="predicted"/>
<sequence>MRKLATLMPLWSLLCATCMDVARMLNDLRNSNSLYYLFMLHIVLMGGVIFLRFKRVKTAFLQGISLFKDPTNL</sequence>
<feature type="signal peptide" evidence="2">
    <location>
        <begin position="1"/>
        <end position="24"/>
    </location>
</feature>
<reference evidence="3 4" key="1">
    <citation type="journal article" date="2017" name="Genome Biol. Evol.">
        <title>Phytophthora megakarya and P. palmivora, closely related causal agents of cacao black pod rot, underwent increases in genome sizes and gene numbers by different mechanisms.</title>
        <authorList>
            <person name="Ali S.S."/>
            <person name="Shao J."/>
            <person name="Lary D.J."/>
            <person name="Kronmiller B."/>
            <person name="Shen D."/>
            <person name="Strem M.D."/>
            <person name="Amoako-Attah I."/>
            <person name="Akrofi A.Y."/>
            <person name="Begoude B.A."/>
            <person name="Ten Hoopen G.M."/>
            <person name="Coulibaly K."/>
            <person name="Kebe B.I."/>
            <person name="Melnick R.L."/>
            <person name="Guiltinan M.J."/>
            <person name="Tyler B.M."/>
            <person name="Meinhardt L.W."/>
            <person name="Bailey B.A."/>
        </authorList>
    </citation>
    <scope>NUCLEOTIDE SEQUENCE [LARGE SCALE GENOMIC DNA]</scope>
    <source>
        <strain evidence="4">sbr112.9</strain>
    </source>
</reference>
<evidence type="ECO:0000256" key="2">
    <source>
        <dbReference type="SAM" id="SignalP"/>
    </source>
</evidence>
<comment type="caution">
    <text evidence="3">The sequence shown here is derived from an EMBL/GenBank/DDBJ whole genome shotgun (WGS) entry which is preliminary data.</text>
</comment>
<feature type="transmembrane region" description="Helical" evidence="1">
    <location>
        <begin position="34"/>
        <end position="53"/>
    </location>
</feature>
<evidence type="ECO:0000256" key="1">
    <source>
        <dbReference type="SAM" id="Phobius"/>
    </source>
</evidence>
<dbReference type="Proteomes" id="UP000237271">
    <property type="component" value="Unassembled WGS sequence"/>
</dbReference>
<accession>A0A2P4X0J9</accession>
<keyword evidence="1" id="KW-0812">Transmembrane</keyword>
<organism evidence="3 4">
    <name type="scientific">Phytophthora palmivora</name>
    <dbReference type="NCBI Taxonomy" id="4796"/>
    <lineage>
        <taxon>Eukaryota</taxon>
        <taxon>Sar</taxon>
        <taxon>Stramenopiles</taxon>
        <taxon>Oomycota</taxon>
        <taxon>Peronosporomycetes</taxon>
        <taxon>Peronosporales</taxon>
        <taxon>Peronosporaceae</taxon>
        <taxon>Phytophthora</taxon>
    </lineage>
</organism>
<keyword evidence="1" id="KW-0472">Membrane</keyword>
<name>A0A2P4X0J9_9STRA</name>
<keyword evidence="4" id="KW-1185">Reference proteome</keyword>
<protein>
    <submittedName>
        <fullName evidence="3">Uncharacterized protein</fullName>
    </submittedName>
</protein>
<dbReference type="EMBL" id="NCKW01020111">
    <property type="protein sequence ID" value="POM59077.1"/>
    <property type="molecule type" value="Genomic_DNA"/>
</dbReference>
<keyword evidence="2" id="KW-0732">Signal</keyword>
<dbReference type="AlphaFoldDB" id="A0A2P4X0J9"/>
<evidence type="ECO:0000313" key="4">
    <source>
        <dbReference type="Proteomes" id="UP000237271"/>
    </source>
</evidence>
<gene>
    <name evidence="3" type="ORF">PHPALM_36197</name>
</gene>
<keyword evidence="1" id="KW-1133">Transmembrane helix</keyword>
<feature type="chain" id="PRO_5015193514" evidence="2">
    <location>
        <begin position="25"/>
        <end position="73"/>
    </location>
</feature>